<sequence>MALEHYFWNQLSDAWTDPDYRKEESLQNRQYWNGFLKTGNLFDSISLSREQLAVIKQRDKYLLVSGSAGSGKSITLLGRMFKDMVEESRPQRLLYVTYGTTLIEDARKRCKQSPLYRELNGKHSVHLMTFHQTVREVLRDAKLMSLPVLRTTTASTAREEDHVYRRSEAYLTKYMKSKAYQAMPRSRQLYRTHMEGFIRDEILWMKGNGFIEEEKYLACERTGRGNSPRLTLEQRKTVFEVFQGYERFRNDQWPGDYDPEDYALLLLQHIGRIPEDLKYDHIYIDEMQDLQPMQLLALSMLFKKSITMTGDNKQQIYRRSPYSLKSLGIEVEGRRNKKLRVNFRSTKQNMKLARSLQFIDTENDREDDLRFVREGPKPEIRLYIDLHRQCHYLVNEIHKHRKDNPQASVAVIHRFDDDIWKINNSTLRLNLAREFNLIGVDSYGKKFDYGQIKPPIFFTDPYSIKGLEFDYVYVVHFHRNHYPLQSKILEIDKRHGGETSSSGYEQDLDSVLNEEKKLLYVALSRAREKTVLLCVGDRPALISPFIRDFQSRDYDNSGFNKTMFSK</sequence>
<dbReference type="InterPro" id="IPR027417">
    <property type="entry name" value="P-loop_NTPase"/>
</dbReference>
<reference evidence="11 12" key="1">
    <citation type="submission" date="2023-10" db="EMBL/GenBank/DDBJ databases">
        <title>Paenibacillus strain PFR10 Genome sequencing and assembly.</title>
        <authorList>
            <person name="Kim I."/>
        </authorList>
    </citation>
    <scope>NUCLEOTIDE SEQUENCE [LARGE SCALE GENOMIC DNA]</scope>
    <source>
        <strain evidence="11 12">PFR10</strain>
    </source>
</reference>
<evidence type="ECO:0000313" key="11">
    <source>
        <dbReference type="EMBL" id="MDU0205810.1"/>
    </source>
</evidence>
<evidence type="ECO:0000256" key="7">
    <source>
        <dbReference type="ARBA" id="ARBA00034808"/>
    </source>
</evidence>
<dbReference type="Pfam" id="PF13361">
    <property type="entry name" value="UvrD_C"/>
    <property type="match status" value="1"/>
</dbReference>
<evidence type="ECO:0000256" key="2">
    <source>
        <dbReference type="ARBA" id="ARBA00022801"/>
    </source>
</evidence>
<proteinExistence type="predicted"/>
<comment type="catalytic activity">
    <reaction evidence="8">
        <text>ATP + H2O = ADP + phosphate + H(+)</text>
        <dbReference type="Rhea" id="RHEA:13065"/>
        <dbReference type="ChEBI" id="CHEBI:15377"/>
        <dbReference type="ChEBI" id="CHEBI:15378"/>
        <dbReference type="ChEBI" id="CHEBI:30616"/>
        <dbReference type="ChEBI" id="CHEBI:43474"/>
        <dbReference type="ChEBI" id="CHEBI:456216"/>
        <dbReference type="EC" id="5.6.2.4"/>
    </reaction>
</comment>
<keyword evidence="4 9" id="KW-0067">ATP-binding</keyword>
<evidence type="ECO:0000256" key="9">
    <source>
        <dbReference type="PROSITE-ProRule" id="PRU00560"/>
    </source>
</evidence>
<feature type="domain" description="UvrD-like helicase ATP-binding" evidence="10">
    <location>
        <begin position="45"/>
        <end position="346"/>
    </location>
</feature>
<accession>A0ABU3RNG2</accession>
<dbReference type="InterPro" id="IPR014017">
    <property type="entry name" value="DNA_helicase_UvrD-like_C"/>
</dbReference>
<keyword evidence="3 9" id="KW-0347">Helicase</keyword>
<dbReference type="EC" id="5.6.2.4" evidence="7"/>
<gene>
    <name evidence="11" type="ORF">RQP52_32510</name>
</gene>
<dbReference type="Gene3D" id="3.40.50.300">
    <property type="entry name" value="P-loop containing nucleotide triphosphate hydrolases"/>
    <property type="match status" value="2"/>
</dbReference>
<evidence type="ECO:0000256" key="5">
    <source>
        <dbReference type="ARBA" id="ARBA00023235"/>
    </source>
</evidence>
<evidence type="ECO:0000256" key="1">
    <source>
        <dbReference type="ARBA" id="ARBA00022741"/>
    </source>
</evidence>
<dbReference type="PROSITE" id="PS51198">
    <property type="entry name" value="UVRD_HELICASE_ATP_BIND"/>
    <property type="match status" value="1"/>
</dbReference>
<protein>
    <recommendedName>
        <fullName evidence="7">DNA 3'-5' helicase</fullName>
        <ecNumber evidence="7">5.6.2.4</ecNumber>
    </recommendedName>
</protein>
<dbReference type="RefSeq" id="WP_315955684.1">
    <property type="nucleotide sequence ID" value="NZ_JAWCUD010000016.1"/>
</dbReference>
<dbReference type="InterPro" id="IPR000212">
    <property type="entry name" value="DNA_helicase_UvrD/REP"/>
</dbReference>
<evidence type="ECO:0000256" key="8">
    <source>
        <dbReference type="ARBA" id="ARBA00048988"/>
    </source>
</evidence>
<dbReference type="SUPFAM" id="SSF52540">
    <property type="entry name" value="P-loop containing nucleoside triphosphate hydrolases"/>
    <property type="match status" value="1"/>
</dbReference>
<evidence type="ECO:0000256" key="6">
    <source>
        <dbReference type="ARBA" id="ARBA00034617"/>
    </source>
</evidence>
<keyword evidence="5" id="KW-0413">Isomerase</keyword>
<dbReference type="InterPro" id="IPR014016">
    <property type="entry name" value="UvrD-like_ATP-bd"/>
</dbReference>
<name>A0ABU3RNG2_9BACL</name>
<evidence type="ECO:0000256" key="3">
    <source>
        <dbReference type="ARBA" id="ARBA00022806"/>
    </source>
</evidence>
<evidence type="ECO:0000256" key="4">
    <source>
        <dbReference type="ARBA" id="ARBA00022840"/>
    </source>
</evidence>
<keyword evidence="12" id="KW-1185">Reference proteome</keyword>
<comment type="catalytic activity">
    <reaction evidence="6">
        <text>Couples ATP hydrolysis with the unwinding of duplex DNA by translocating in the 3'-5' direction.</text>
        <dbReference type="EC" id="5.6.2.4"/>
    </reaction>
</comment>
<feature type="binding site" evidence="9">
    <location>
        <begin position="66"/>
        <end position="73"/>
    </location>
    <ligand>
        <name>ATP</name>
        <dbReference type="ChEBI" id="CHEBI:30616"/>
    </ligand>
</feature>
<dbReference type="EMBL" id="JAWCUD010000016">
    <property type="protein sequence ID" value="MDU0205810.1"/>
    <property type="molecule type" value="Genomic_DNA"/>
</dbReference>
<keyword evidence="2 9" id="KW-0378">Hydrolase</keyword>
<dbReference type="PANTHER" id="PTHR11070">
    <property type="entry name" value="UVRD / RECB / PCRA DNA HELICASE FAMILY MEMBER"/>
    <property type="match status" value="1"/>
</dbReference>
<dbReference type="Proteomes" id="UP001260980">
    <property type="component" value="Unassembled WGS sequence"/>
</dbReference>
<keyword evidence="1 9" id="KW-0547">Nucleotide-binding</keyword>
<evidence type="ECO:0000313" key="12">
    <source>
        <dbReference type="Proteomes" id="UP001260980"/>
    </source>
</evidence>
<comment type="caution">
    <text evidence="11">The sequence shown here is derived from an EMBL/GenBank/DDBJ whole genome shotgun (WGS) entry which is preliminary data.</text>
</comment>
<dbReference type="Pfam" id="PF00580">
    <property type="entry name" value="UvrD-helicase"/>
    <property type="match status" value="1"/>
</dbReference>
<organism evidence="11 12">
    <name type="scientific">Paenibacillus violae</name>
    <dbReference type="NCBI Taxonomy" id="3077234"/>
    <lineage>
        <taxon>Bacteria</taxon>
        <taxon>Bacillati</taxon>
        <taxon>Bacillota</taxon>
        <taxon>Bacilli</taxon>
        <taxon>Bacillales</taxon>
        <taxon>Paenibacillaceae</taxon>
        <taxon>Paenibacillus</taxon>
    </lineage>
</organism>
<evidence type="ECO:0000259" key="10">
    <source>
        <dbReference type="PROSITE" id="PS51198"/>
    </source>
</evidence>